<evidence type="ECO:0000256" key="4">
    <source>
        <dbReference type="ARBA" id="ARBA00022840"/>
    </source>
</evidence>
<dbReference type="Pfam" id="PF00005">
    <property type="entry name" value="ABC_tran"/>
    <property type="match status" value="1"/>
</dbReference>
<evidence type="ECO:0000313" key="12">
    <source>
        <dbReference type="Proteomes" id="UP000321617"/>
    </source>
</evidence>
<dbReference type="RefSeq" id="WP_158645675.1">
    <property type="nucleotide sequence ID" value="NZ_BAABIJ010000003.1"/>
</dbReference>
<feature type="region of interest" description="Disordered" evidence="7">
    <location>
        <begin position="310"/>
        <end position="329"/>
    </location>
</feature>
<name>A0A562UYY2_9ACTN</name>
<feature type="transmembrane region" description="Helical" evidence="8">
    <location>
        <begin position="160"/>
        <end position="179"/>
    </location>
</feature>
<dbReference type="InterPro" id="IPR017871">
    <property type="entry name" value="ABC_transporter-like_CS"/>
</dbReference>
<keyword evidence="4 11" id="KW-0067">ATP-binding</keyword>
<feature type="transmembrane region" description="Helical" evidence="8">
    <location>
        <begin position="134"/>
        <end position="154"/>
    </location>
</feature>
<dbReference type="Pfam" id="PF00664">
    <property type="entry name" value="ABC_membrane"/>
    <property type="match status" value="1"/>
</dbReference>
<dbReference type="GO" id="GO:0005886">
    <property type="term" value="C:plasma membrane"/>
    <property type="evidence" value="ECO:0007669"/>
    <property type="project" value="UniProtKB-SubCell"/>
</dbReference>
<feature type="transmembrane region" description="Helical" evidence="8">
    <location>
        <begin position="21"/>
        <end position="44"/>
    </location>
</feature>
<dbReference type="SUPFAM" id="SSF90123">
    <property type="entry name" value="ABC transporter transmembrane region"/>
    <property type="match status" value="1"/>
</dbReference>
<keyword evidence="6 8" id="KW-0472">Membrane</keyword>
<organism evidence="11 12">
    <name type="scientific">Stackebrandtia albiflava</name>
    <dbReference type="NCBI Taxonomy" id="406432"/>
    <lineage>
        <taxon>Bacteria</taxon>
        <taxon>Bacillati</taxon>
        <taxon>Actinomycetota</taxon>
        <taxon>Actinomycetes</taxon>
        <taxon>Glycomycetales</taxon>
        <taxon>Glycomycetaceae</taxon>
        <taxon>Stackebrandtia</taxon>
    </lineage>
</organism>
<dbReference type="PROSITE" id="PS50893">
    <property type="entry name" value="ABC_TRANSPORTER_2"/>
    <property type="match status" value="1"/>
</dbReference>
<keyword evidence="3" id="KW-0547">Nucleotide-binding</keyword>
<dbReference type="Gene3D" id="1.20.1560.10">
    <property type="entry name" value="ABC transporter type 1, transmembrane domain"/>
    <property type="match status" value="1"/>
</dbReference>
<evidence type="ECO:0000259" key="10">
    <source>
        <dbReference type="PROSITE" id="PS50929"/>
    </source>
</evidence>
<dbReference type="Gene3D" id="3.40.50.300">
    <property type="entry name" value="P-loop containing nucleotide triphosphate hydrolases"/>
    <property type="match status" value="1"/>
</dbReference>
<feature type="transmembrane region" description="Helical" evidence="8">
    <location>
        <begin position="239"/>
        <end position="267"/>
    </location>
</feature>
<dbReference type="InterPro" id="IPR039421">
    <property type="entry name" value="Type_1_exporter"/>
</dbReference>
<evidence type="ECO:0000256" key="6">
    <source>
        <dbReference type="ARBA" id="ARBA00023136"/>
    </source>
</evidence>
<comment type="subcellular location">
    <subcellularLocation>
        <location evidence="1">Cell membrane</location>
        <topology evidence="1">Multi-pass membrane protein</topology>
    </subcellularLocation>
</comment>
<dbReference type="PROSITE" id="PS00211">
    <property type="entry name" value="ABC_TRANSPORTER_1"/>
    <property type="match status" value="1"/>
</dbReference>
<evidence type="ECO:0000256" key="1">
    <source>
        <dbReference type="ARBA" id="ARBA00004651"/>
    </source>
</evidence>
<dbReference type="Proteomes" id="UP000321617">
    <property type="component" value="Unassembled WGS sequence"/>
</dbReference>
<dbReference type="GO" id="GO:0042883">
    <property type="term" value="P:cysteine transport"/>
    <property type="evidence" value="ECO:0007669"/>
    <property type="project" value="InterPro"/>
</dbReference>
<comment type="caution">
    <text evidence="11">The sequence shown here is derived from an EMBL/GenBank/DDBJ whole genome shotgun (WGS) entry which is preliminary data.</text>
</comment>
<dbReference type="InterPro" id="IPR027417">
    <property type="entry name" value="P-loop_NTPase"/>
</dbReference>
<evidence type="ECO:0000256" key="8">
    <source>
        <dbReference type="SAM" id="Phobius"/>
    </source>
</evidence>
<evidence type="ECO:0000256" key="2">
    <source>
        <dbReference type="ARBA" id="ARBA00022692"/>
    </source>
</evidence>
<feature type="compositionally biased region" description="Pro residues" evidence="7">
    <location>
        <begin position="352"/>
        <end position="362"/>
    </location>
</feature>
<evidence type="ECO:0000256" key="7">
    <source>
        <dbReference type="SAM" id="MobiDB-lite"/>
    </source>
</evidence>
<dbReference type="InterPro" id="IPR003439">
    <property type="entry name" value="ABC_transporter-like_ATP-bd"/>
</dbReference>
<dbReference type="InterPro" id="IPR011527">
    <property type="entry name" value="ABC1_TM_dom"/>
</dbReference>
<dbReference type="CDD" id="cd03228">
    <property type="entry name" value="ABCC_MRP_Like"/>
    <property type="match status" value="1"/>
</dbReference>
<dbReference type="GO" id="GO:0016887">
    <property type="term" value="F:ATP hydrolysis activity"/>
    <property type="evidence" value="ECO:0007669"/>
    <property type="project" value="InterPro"/>
</dbReference>
<dbReference type="GO" id="GO:0140359">
    <property type="term" value="F:ABC-type transporter activity"/>
    <property type="evidence" value="ECO:0007669"/>
    <property type="project" value="InterPro"/>
</dbReference>
<accession>A0A562UYY2</accession>
<dbReference type="NCBIfam" id="TIGR02857">
    <property type="entry name" value="CydD"/>
    <property type="match status" value="1"/>
</dbReference>
<keyword evidence="12" id="KW-1185">Reference proteome</keyword>
<reference evidence="11 12" key="1">
    <citation type="journal article" date="2013" name="Stand. Genomic Sci.">
        <title>Genomic Encyclopedia of Type Strains, Phase I: The one thousand microbial genomes (KMG-I) project.</title>
        <authorList>
            <person name="Kyrpides N.C."/>
            <person name="Woyke T."/>
            <person name="Eisen J.A."/>
            <person name="Garrity G."/>
            <person name="Lilburn T.G."/>
            <person name="Beck B.J."/>
            <person name="Whitman W.B."/>
            <person name="Hugenholtz P."/>
            <person name="Klenk H.P."/>
        </authorList>
    </citation>
    <scope>NUCLEOTIDE SEQUENCE [LARGE SCALE GENOMIC DNA]</scope>
    <source>
        <strain evidence="11 12">DSM 45044</strain>
    </source>
</reference>
<dbReference type="OrthoDB" id="9806127at2"/>
<dbReference type="PANTHER" id="PTHR24221">
    <property type="entry name" value="ATP-BINDING CASSETTE SUB-FAMILY B"/>
    <property type="match status" value="1"/>
</dbReference>
<evidence type="ECO:0000259" key="9">
    <source>
        <dbReference type="PROSITE" id="PS50893"/>
    </source>
</evidence>
<evidence type="ECO:0000313" key="11">
    <source>
        <dbReference type="EMBL" id="TWJ10850.1"/>
    </source>
</evidence>
<dbReference type="InterPro" id="IPR036640">
    <property type="entry name" value="ABC1_TM_sf"/>
</dbReference>
<dbReference type="SUPFAM" id="SSF52540">
    <property type="entry name" value="P-loop containing nucleoside triphosphate hydrolases"/>
    <property type="match status" value="1"/>
</dbReference>
<feature type="region of interest" description="Disordered" evidence="7">
    <location>
        <begin position="334"/>
        <end position="384"/>
    </location>
</feature>
<dbReference type="CDD" id="cd18584">
    <property type="entry name" value="ABC_6TM_AarD_CydD"/>
    <property type="match status" value="1"/>
</dbReference>
<dbReference type="InterPro" id="IPR003593">
    <property type="entry name" value="AAA+_ATPase"/>
</dbReference>
<feature type="domain" description="ABC transmembrane type-1" evidence="10">
    <location>
        <begin position="23"/>
        <end position="302"/>
    </location>
</feature>
<dbReference type="EMBL" id="VLLL01000007">
    <property type="protein sequence ID" value="TWJ10850.1"/>
    <property type="molecule type" value="Genomic_DNA"/>
</dbReference>
<gene>
    <name evidence="11" type="ORF">LX16_4274</name>
</gene>
<evidence type="ECO:0000256" key="3">
    <source>
        <dbReference type="ARBA" id="ARBA00022741"/>
    </source>
</evidence>
<dbReference type="PANTHER" id="PTHR24221:SF590">
    <property type="entry name" value="COMPONENT LINKED WITH THE ASSEMBLY OF CYTOCHROME' TRANSPORT TRANSMEMBRANE ATP-BINDING PROTEIN ABC TRANSPORTER CYDD-RELATED"/>
    <property type="match status" value="1"/>
</dbReference>
<feature type="transmembrane region" description="Helical" evidence="8">
    <location>
        <begin position="56"/>
        <end position="73"/>
    </location>
</feature>
<feature type="domain" description="ABC transporter" evidence="9">
    <location>
        <begin position="389"/>
        <end position="616"/>
    </location>
</feature>
<dbReference type="InterPro" id="IPR014216">
    <property type="entry name" value="ABC_transptr_CydD"/>
</dbReference>
<evidence type="ECO:0000256" key="5">
    <source>
        <dbReference type="ARBA" id="ARBA00022989"/>
    </source>
</evidence>
<sequence length="617" mass="65143">MRPVDPAMLRRLPSLRRYLRRTAVTSVVSAGLIIGQAAALSVALATAVRDGLTPEVTTATAWFLAAVAARAAVQWWQGASAARGVAEVKTELRDGLFRAAARHGPTWRGRGRTGEAVTLVTRGVDGLDAYVSGYLPQLCLAAVVPVAILVVMAVNDPASMIVVLVTIPLIPVFGVLIGWHTKAQTERQWHSLRRLGGHFLDAVAGLPTSRVFGRAADGARAVLRTSDDYRAATMATLRVAFLSALALELVATVSVALVAVPIGLQLLGGDMDLRVAFLILLLAPEVYLPLRSMGSRFHAAQEGLAATGAAFDITDTDTPTPEPRHGKDTAMIDHATRPSTPECPQPAEYPQAPGPRLAPPRVAPDRMTSGAEVGGPPGIEGDRSVEPFLRFTDLAVTYPGAERPAVAGLTATVAPGELVALVGRSGAGKSTVLNALLGFAPVTGGALHHRGSPIRPGEAWLRNVTWVPQRAHLFAMSVADNIRLGQPTADPDRVRAAADAAFATEFVNELPEGFDTPLGDAGFGLSAGQRRRIALARAFLRIQLLDCPLVLLDEPTAGLDLHSEARVAEATARLLAGRTAILVAHRESMLDRADQVWRIADGALREVVHRSPAGAVS</sequence>
<dbReference type="AlphaFoldDB" id="A0A562UYY2"/>
<keyword evidence="2 8" id="KW-0812">Transmembrane</keyword>
<proteinExistence type="predicted"/>
<protein>
    <submittedName>
        <fullName evidence="11">ATP-binding cassette subfamily C protein/ATP-binding cassette subfamily C protein CydD</fullName>
    </submittedName>
</protein>
<dbReference type="PROSITE" id="PS50929">
    <property type="entry name" value="ABC_TM1F"/>
    <property type="match status" value="1"/>
</dbReference>
<keyword evidence="5 8" id="KW-1133">Transmembrane helix</keyword>
<dbReference type="SMART" id="SM00382">
    <property type="entry name" value="AAA"/>
    <property type="match status" value="1"/>
</dbReference>
<dbReference type="GO" id="GO:0005524">
    <property type="term" value="F:ATP binding"/>
    <property type="evidence" value="ECO:0007669"/>
    <property type="project" value="UniProtKB-KW"/>
</dbReference>